<organism evidence="2 3">
    <name type="scientific">Nelumbo nucifera</name>
    <name type="common">Sacred lotus</name>
    <dbReference type="NCBI Taxonomy" id="4432"/>
    <lineage>
        <taxon>Eukaryota</taxon>
        <taxon>Viridiplantae</taxon>
        <taxon>Streptophyta</taxon>
        <taxon>Embryophyta</taxon>
        <taxon>Tracheophyta</taxon>
        <taxon>Spermatophyta</taxon>
        <taxon>Magnoliopsida</taxon>
        <taxon>Proteales</taxon>
        <taxon>Nelumbonaceae</taxon>
        <taxon>Nelumbo</taxon>
    </lineage>
</organism>
<dbReference type="Proteomes" id="UP000607653">
    <property type="component" value="Unassembled WGS sequence"/>
</dbReference>
<name>A0A822Z3V5_NELNU</name>
<accession>A0A822Z3V5</accession>
<reference evidence="2 3" key="1">
    <citation type="journal article" date="2020" name="Mol. Biol. Evol.">
        <title>Distinct Expression and Methylation Patterns for Genes with Different Fates following a Single Whole-Genome Duplication in Flowering Plants.</title>
        <authorList>
            <person name="Shi T."/>
            <person name="Rahmani R.S."/>
            <person name="Gugger P.F."/>
            <person name="Wang M."/>
            <person name="Li H."/>
            <person name="Zhang Y."/>
            <person name="Li Z."/>
            <person name="Wang Q."/>
            <person name="Van de Peer Y."/>
            <person name="Marchal K."/>
            <person name="Chen J."/>
        </authorList>
    </citation>
    <scope>NUCLEOTIDE SEQUENCE [LARGE SCALE GENOMIC DNA]</scope>
    <source>
        <tissue evidence="2">Leaf</tissue>
    </source>
</reference>
<gene>
    <name evidence="2" type="ORF">HUJ06_008992</name>
</gene>
<feature type="signal peptide" evidence="1">
    <location>
        <begin position="1"/>
        <end position="20"/>
    </location>
</feature>
<keyword evidence="3" id="KW-1185">Reference proteome</keyword>
<comment type="caution">
    <text evidence="2">The sequence shown here is derived from an EMBL/GenBank/DDBJ whole genome shotgun (WGS) entry which is preliminary data.</text>
</comment>
<sequence length="115" mass="12632">MGAGLFLLLGCALLLHQLQQQQRADHSYPPAAAFNYQRDSTLNVIVVISIESASASVITMVGPDHRTQNTCIDRYLAPLPFHICKDKCIYNDYGILLLLAMLSFVHVSVSAVSKV</sequence>
<feature type="chain" id="PRO_5032621984" evidence="1">
    <location>
        <begin position="21"/>
        <end position="115"/>
    </location>
</feature>
<evidence type="ECO:0000256" key="1">
    <source>
        <dbReference type="SAM" id="SignalP"/>
    </source>
</evidence>
<dbReference type="EMBL" id="DUZY01000004">
    <property type="protein sequence ID" value="DAD38351.1"/>
    <property type="molecule type" value="Genomic_DNA"/>
</dbReference>
<protein>
    <submittedName>
        <fullName evidence="2">Uncharacterized protein</fullName>
    </submittedName>
</protein>
<dbReference type="AlphaFoldDB" id="A0A822Z3V5"/>
<keyword evidence="1" id="KW-0732">Signal</keyword>
<evidence type="ECO:0000313" key="2">
    <source>
        <dbReference type="EMBL" id="DAD38351.1"/>
    </source>
</evidence>
<proteinExistence type="predicted"/>
<evidence type="ECO:0000313" key="3">
    <source>
        <dbReference type="Proteomes" id="UP000607653"/>
    </source>
</evidence>